<keyword evidence="3" id="KW-1185">Reference proteome</keyword>
<dbReference type="SUPFAM" id="SSF51197">
    <property type="entry name" value="Clavaminate synthase-like"/>
    <property type="match status" value="1"/>
</dbReference>
<evidence type="ECO:0000313" key="2">
    <source>
        <dbReference type="EMBL" id="GGA02834.1"/>
    </source>
</evidence>
<protein>
    <recommendedName>
        <fullName evidence="1">TehB/YeaR-like domain-containing protein</fullName>
    </recommendedName>
</protein>
<dbReference type="InterPro" id="IPR014710">
    <property type="entry name" value="RmlC-like_jellyroll"/>
</dbReference>
<dbReference type="Pfam" id="PF09313">
    <property type="entry name" value="TehB-like"/>
    <property type="match status" value="1"/>
</dbReference>
<organism evidence="2 3">
    <name type="scientific">Blastomonas marina</name>
    <dbReference type="NCBI Taxonomy" id="1867408"/>
    <lineage>
        <taxon>Bacteria</taxon>
        <taxon>Pseudomonadati</taxon>
        <taxon>Pseudomonadota</taxon>
        <taxon>Alphaproteobacteria</taxon>
        <taxon>Sphingomonadales</taxon>
        <taxon>Sphingomonadaceae</taxon>
        <taxon>Blastomonas</taxon>
    </lineage>
</organism>
<dbReference type="CDD" id="cd02208">
    <property type="entry name" value="cupin_RmlC-like"/>
    <property type="match status" value="1"/>
</dbReference>
<dbReference type="Proteomes" id="UP000603317">
    <property type="component" value="Unassembled WGS sequence"/>
</dbReference>
<dbReference type="InterPro" id="IPR015392">
    <property type="entry name" value="TehB/YeaR-like_dom"/>
</dbReference>
<accession>A0ABQ1F8C5</accession>
<evidence type="ECO:0000313" key="3">
    <source>
        <dbReference type="Proteomes" id="UP000603317"/>
    </source>
</evidence>
<gene>
    <name evidence="2" type="ORF">GCM10010923_09570</name>
</gene>
<proteinExistence type="predicted"/>
<comment type="caution">
    <text evidence="2">The sequence shown here is derived from an EMBL/GenBank/DDBJ whole genome shotgun (WGS) entry which is preliminary data.</text>
</comment>
<name>A0ABQ1F8C5_9SPHN</name>
<dbReference type="Gene3D" id="2.60.120.10">
    <property type="entry name" value="Jelly Rolls"/>
    <property type="match status" value="1"/>
</dbReference>
<evidence type="ECO:0000259" key="1">
    <source>
        <dbReference type="Pfam" id="PF09313"/>
    </source>
</evidence>
<dbReference type="EMBL" id="BMID01000001">
    <property type="protein sequence ID" value="GGA02834.1"/>
    <property type="molecule type" value="Genomic_DNA"/>
</dbReference>
<sequence length="91" mass="9858">MSTPALDIYHTIGPFDRASVPEGLLREHSLKPGTWGRITVLSGSVGLAWDDDADEAVELGEGDTLVIPPLRPHHLVPTGAFELTIDFLREA</sequence>
<reference evidence="3" key="1">
    <citation type="journal article" date="2019" name="Int. J. Syst. Evol. Microbiol.">
        <title>The Global Catalogue of Microorganisms (GCM) 10K type strain sequencing project: providing services to taxonomists for standard genome sequencing and annotation.</title>
        <authorList>
            <consortium name="The Broad Institute Genomics Platform"/>
            <consortium name="The Broad Institute Genome Sequencing Center for Infectious Disease"/>
            <person name="Wu L."/>
            <person name="Ma J."/>
        </authorList>
    </citation>
    <scope>NUCLEOTIDE SEQUENCE [LARGE SCALE GENOMIC DNA]</scope>
    <source>
        <strain evidence="3">CGMCC 1.15297</strain>
    </source>
</reference>
<dbReference type="RefSeq" id="WP_188641614.1">
    <property type="nucleotide sequence ID" value="NZ_BMID01000001.1"/>
</dbReference>
<feature type="domain" description="TehB/YeaR-like" evidence="1">
    <location>
        <begin position="15"/>
        <end position="80"/>
    </location>
</feature>